<sequence length="69" mass="8129">MRLVCDLKTSLIKPTKKINNFDIIPKQNPWENLQGFTELTKKLSKMTIPNSSNYIFIYLFSYRDKAISE</sequence>
<dbReference type="Proteomes" id="UP000276133">
    <property type="component" value="Unassembled WGS sequence"/>
</dbReference>
<protein>
    <submittedName>
        <fullName evidence="1">Uncharacterized protein</fullName>
    </submittedName>
</protein>
<keyword evidence="2" id="KW-1185">Reference proteome</keyword>
<dbReference type="AlphaFoldDB" id="A0A3M7SJ37"/>
<evidence type="ECO:0000313" key="2">
    <source>
        <dbReference type="Proteomes" id="UP000276133"/>
    </source>
</evidence>
<organism evidence="1 2">
    <name type="scientific">Brachionus plicatilis</name>
    <name type="common">Marine rotifer</name>
    <name type="synonym">Brachionus muelleri</name>
    <dbReference type="NCBI Taxonomy" id="10195"/>
    <lineage>
        <taxon>Eukaryota</taxon>
        <taxon>Metazoa</taxon>
        <taxon>Spiralia</taxon>
        <taxon>Gnathifera</taxon>
        <taxon>Rotifera</taxon>
        <taxon>Eurotatoria</taxon>
        <taxon>Monogononta</taxon>
        <taxon>Pseudotrocha</taxon>
        <taxon>Ploima</taxon>
        <taxon>Brachionidae</taxon>
        <taxon>Brachionus</taxon>
    </lineage>
</organism>
<proteinExistence type="predicted"/>
<accession>A0A3M7SJ37</accession>
<reference evidence="1 2" key="1">
    <citation type="journal article" date="2018" name="Sci. Rep.">
        <title>Genomic signatures of local adaptation to the degree of environmental predictability in rotifers.</title>
        <authorList>
            <person name="Franch-Gras L."/>
            <person name="Hahn C."/>
            <person name="Garcia-Roger E.M."/>
            <person name="Carmona M.J."/>
            <person name="Serra M."/>
            <person name="Gomez A."/>
        </authorList>
    </citation>
    <scope>NUCLEOTIDE SEQUENCE [LARGE SCALE GENOMIC DNA]</scope>
    <source>
        <strain evidence="1">HYR1</strain>
    </source>
</reference>
<comment type="caution">
    <text evidence="1">The sequence shown here is derived from an EMBL/GenBank/DDBJ whole genome shotgun (WGS) entry which is preliminary data.</text>
</comment>
<dbReference type="EMBL" id="REGN01001287">
    <property type="protein sequence ID" value="RNA35776.1"/>
    <property type="molecule type" value="Genomic_DNA"/>
</dbReference>
<name>A0A3M7SJ37_BRAPC</name>
<gene>
    <name evidence="1" type="ORF">BpHYR1_004516</name>
</gene>
<evidence type="ECO:0000313" key="1">
    <source>
        <dbReference type="EMBL" id="RNA35776.1"/>
    </source>
</evidence>